<reference evidence="2" key="1">
    <citation type="submission" date="2022-08" db="UniProtKB">
        <authorList>
            <consortium name="EnsemblMetazoa"/>
        </authorList>
    </citation>
    <scope>IDENTIFICATION</scope>
    <source>
        <strain evidence="2">EBRO</strain>
    </source>
</reference>
<dbReference type="VEuPathDB" id="VectorBase:AATE016424"/>
<feature type="compositionally biased region" description="Basic and acidic residues" evidence="1">
    <location>
        <begin position="175"/>
        <end position="185"/>
    </location>
</feature>
<protein>
    <submittedName>
        <fullName evidence="2">Uncharacterized protein</fullName>
    </submittedName>
</protein>
<evidence type="ECO:0000313" key="2">
    <source>
        <dbReference type="EnsemblMetazoa" id="AATE016424-PA.1"/>
    </source>
</evidence>
<dbReference type="AlphaFoldDB" id="A0A182JE80"/>
<name>A0A182JE80_ANOAO</name>
<organism evidence="2">
    <name type="scientific">Anopheles atroparvus</name>
    <name type="common">European mosquito</name>
    <dbReference type="NCBI Taxonomy" id="41427"/>
    <lineage>
        <taxon>Eukaryota</taxon>
        <taxon>Metazoa</taxon>
        <taxon>Ecdysozoa</taxon>
        <taxon>Arthropoda</taxon>
        <taxon>Hexapoda</taxon>
        <taxon>Insecta</taxon>
        <taxon>Pterygota</taxon>
        <taxon>Neoptera</taxon>
        <taxon>Endopterygota</taxon>
        <taxon>Diptera</taxon>
        <taxon>Nematocera</taxon>
        <taxon>Culicoidea</taxon>
        <taxon>Culicidae</taxon>
        <taxon>Anophelinae</taxon>
        <taxon>Anopheles</taxon>
    </lineage>
</organism>
<feature type="compositionally biased region" description="Low complexity" evidence="1">
    <location>
        <begin position="17"/>
        <end position="32"/>
    </location>
</feature>
<feature type="region of interest" description="Disordered" evidence="1">
    <location>
        <begin position="150"/>
        <end position="185"/>
    </location>
</feature>
<feature type="region of interest" description="Disordered" evidence="1">
    <location>
        <begin position="1"/>
        <end position="32"/>
    </location>
</feature>
<dbReference type="EnsemblMetazoa" id="AATE016424-RA">
    <property type="protein sequence ID" value="AATE016424-PA.1"/>
    <property type="gene ID" value="AATE016424"/>
</dbReference>
<evidence type="ECO:0000256" key="1">
    <source>
        <dbReference type="SAM" id="MobiDB-lite"/>
    </source>
</evidence>
<proteinExistence type="predicted"/>
<sequence>LHIPRGHRDKHTHTHGATSATRATKTTTTDTLAPETVAASMKLLGGHDDGGGRNAAPIRTQDDAAVGYVFQRHPNETEFNQFTQKQSRWASGDDTIIDMPMQGGMYDHLHPPNVNVNGVGVPKPPGPEQQLVYLSGGQQYGTVLAPQNQYIPRNNSAQRASDNVDTEGVVQASESKSDRAQRWPV</sequence>
<accession>A0A182JE80</accession>
<feature type="compositionally biased region" description="Polar residues" evidence="1">
    <location>
        <begin position="150"/>
        <end position="163"/>
    </location>
</feature>
<feature type="compositionally biased region" description="Basic residues" evidence="1">
    <location>
        <begin position="1"/>
        <end position="14"/>
    </location>
</feature>